<protein>
    <submittedName>
        <fullName evidence="1">Uncharacterized protein</fullName>
    </submittedName>
</protein>
<accession>A0A699JNA0</accession>
<proteinExistence type="predicted"/>
<reference evidence="1" key="1">
    <citation type="journal article" date="2019" name="Sci. Rep.">
        <title>Draft genome of Tanacetum cinerariifolium, the natural source of mosquito coil.</title>
        <authorList>
            <person name="Yamashiro T."/>
            <person name="Shiraishi A."/>
            <person name="Satake H."/>
            <person name="Nakayama K."/>
        </authorList>
    </citation>
    <scope>NUCLEOTIDE SEQUENCE</scope>
</reference>
<dbReference type="EMBL" id="BKCJ010430035">
    <property type="protein sequence ID" value="GFA47217.1"/>
    <property type="molecule type" value="Genomic_DNA"/>
</dbReference>
<name>A0A699JNA0_TANCI</name>
<organism evidence="1">
    <name type="scientific">Tanacetum cinerariifolium</name>
    <name type="common">Dalmatian daisy</name>
    <name type="synonym">Chrysanthemum cinerariifolium</name>
    <dbReference type="NCBI Taxonomy" id="118510"/>
    <lineage>
        <taxon>Eukaryota</taxon>
        <taxon>Viridiplantae</taxon>
        <taxon>Streptophyta</taxon>
        <taxon>Embryophyta</taxon>
        <taxon>Tracheophyta</taxon>
        <taxon>Spermatophyta</taxon>
        <taxon>Magnoliopsida</taxon>
        <taxon>eudicotyledons</taxon>
        <taxon>Gunneridae</taxon>
        <taxon>Pentapetalae</taxon>
        <taxon>asterids</taxon>
        <taxon>campanulids</taxon>
        <taxon>Asterales</taxon>
        <taxon>Asteraceae</taxon>
        <taxon>Asteroideae</taxon>
        <taxon>Anthemideae</taxon>
        <taxon>Anthemidinae</taxon>
        <taxon>Tanacetum</taxon>
    </lineage>
</organism>
<dbReference type="AlphaFoldDB" id="A0A699JNA0"/>
<evidence type="ECO:0000313" key="1">
    <source>
        <dbReference type="EMBL" id="GFA47217.1"/>
    </source>
</evidence>
<gene>
    <name evidence="1" type="ORF">Tci_619189</name>
</gene>
<sequence length="163" mass="17459">MVINSLCLTNKKELAIPWKTATGKELLDSLMAGSLPKTTLPTKLKKVDAVRYTLNAAVLTTVKSKTVNDDVRLQALIDGKKFVITEASIRHDLKLNDAEVSTAGGKLNAANEEPVSDASTNIATAQPIEATKTTVDITTAPKAKGIVFHDKEELTTRTASLKS</sequence>
<comment type="caution">
    <text evidence="1">The sequence shown here is derived from an EMBL/GenBank/DDBJ whole genome shotgun (WGS) entry which is preliminary data.</text>
</comment>